<dbReference type="GO" id="GO:0005634">
    <property type="term" value="C:nucleus"/>
    <property type="evidence" value="ECO:0007669"/>
    <property type="project" value="TreeGrafter"/>
</dbReference>
<dbReference type="Gene3D" id="3.30.2350.10">
    <property type="entry name" value="Pseudouridine synthase"/>
    <property type="match status" value="1"/>
</dbReference>
<dbReference type="PANTHER" id="PTHR13767:SF2">
    <property type="entry name" value="PSEUDOURIDYLATE SYNTHASE TRUB1"/>
    <property type="match status" value="1"/>
</dbReference>
<accession>A0AAW0YQ31</accession>
<feature type="domain" description="tRNA pseudouridylate synthase B C-terminal" evidence="1">
    <location>
        <begin position="41"/>
        <end position="88"/>
    </location>
</feature>
<dbReference type="EMBL" id="JARKIK010000002">
    <property type="protein sequence ID" value="KAK8753646.1"/>
    <property type="molecule type" value="Genomic_DNA"/>
</dbReference>
<dbReference type="InterPro" id="IPR032819">
    <property type="entry name" value="TruB_C"/>
</dbReference>
<dbReference type="GO" id="GO:0009982">
    <property type="term" value="F:pseudouridine synthase activity"/>
    <property type="evidence" value="ECO:0007669"/>
    <property type="project" value="InterPro"/>
</dbReference>
<dbReference type="GO" id="GO:0006400">
    <property type="term" value="P:tRNA modification"/>
    <property type="evidence" value="ECO:0007669"/>
    <property type="project" value="TreeGrafter"/>
</dbReference>
<dbReference type="GO" id="GO:0003723">
    <property type="term" value="F:RNA binding"/>
    <property type="evidence" value="ECO:0007669"/>
    <property type="project" value="InterPro"/>
</dbReference>
<dbReference type="SUPFAM" id="SSF55120">
    <property type="entry name" value="Pseudouridine synthase"/>
    <property type="match status" value="1"/>
</dbReference>
<name>A0AAW0YQ31_CHEQU</name>
<reference evidence="2 3" key="1">
    <citation type="journal article" date="2024" name="BMC Genomics">
        <title>Genome assembly of redclaw crayfish (Cherax quadricarinatus) provides insights into its immune adaptation and hypoxia tolerance.</title>
        <authorList>
            <person name="Liu Z."/>
            <person name="Zheng J."/>
            <person name="Li H."/>
            <person name="Fang K."/>
            <person name="Wang S."/>
            <person name="He J."/>
            <person name="Zhou D."/>
            <person name="Weng S."/>
            <person name="Chi M."/>
            <person name="Gu Z."/>
            <person name="He J."/>
            <person name="Li F."/>
            <person name="Wang M."/>
        </authorList>
    </citation>
    <scope>NUCLEOTIDE SEQUENCE [LARGE SCALE GENOMIC DNA]</scope>
    <source>
        <strain evidence="2">ZL_2023a</strain>
    </source>
</reference>
<proteinExistence type="predicted"/>
<dbReference type="InterPro" id="IPR020103">
    <property type="entry name" value="PsdUridine_synth_cat_dom_sf"/>
</dbReference>
<sequence length="111" mass="12899">MKGVNFTIEPRLVHCYELKLKSFEPPYFTVSVDTGPGFYVRSLINDLGLAVGSCAHVCELQRTKQGPFTLYHSLHKDQWTLKNVIQNIIKFRKTINIYYRNFELDKKGSGW</sequence>
<dbReference type="AlphaFoldDB" id="A0AAW0YQ31"/>
<protein>
    <recommendedName>
        <fullName evidence="1">tRNA pseudouridylate synthase B C-terminal domain-containing protein</fullName>
    </recommendedName>
</protein>
<comment type="caution">
    <text evidence="2">The sequence shown here is derived from an EMBL/GenBank/DDBJ whole genome shotgun (WGS) entry which is preliminary data.</text>
</comment>
<dbReference type="PANTHER" id="PTHR13767">
    <property type="entry name" value="TRNA-PSEUDOURIDINE SYNTHASE"/>
    <property type="match status" value="1"/>
</dbReference>
<organism evidence="2 3">
    <name type="scientific">Cherax quadricarinatus</name>
    <name type="common">Australian red claw crayfish</name>
    <dbReference type="NCBI Taxonomy" id="27406"/>
    <lineage>
        <taxon>Eukaryota</taxon>
        <taxon>Metazoa</taxon>
        <taxon>Ecdysozoa</taxon>
        <taxon>Arthropoda</taxon>
        <taxon>Crustacea</taxon>
        <taxon>Multicrustacea</taxon>
        <taxon>Malacostraca</taxon>
        <taxon>Eumalacostraca</taxon>
        <taxon>Eucarida</taxon>
        <taxon>Decapoda</taxon>
        <taxon>Pleocyemata</taxon>
        <taxon>Astacidea</taxon>
        <taxon>Parastacoidea</taxon>
        <taxon>Parastacidae</taxon>
        <taxon>Cherax</taxon>
    </lineage>
</organism>
<evidence type="ECO:0000259" key="1">
    <source>
        <dbReference type="Pfam" id="PF16198"/>
    </source>
</evidence>
<dbReference type="GO" id="GO:1990481">
    <property type="term" value="P:mRNA pseudouridine synthesis"/>
    <property type="evidence" value="ECO:0007669"/>
    <property type="project" value="TreeGrafter"/>
</dbReference>
<keyword evidence="3" id="KW-1185">Reference proteome</keyword>
<dbReference type="Proteomes" id="UP001445076">
    <property type="component" value="Unassembled WGS sequence"/>
</dbReference>
<evidence type="ECO:0000313" key="2">
    <source>
        <dbReference type="EMBL" id="KAK8753646.1"/>
    </source>
</evidence>
<gene>
    <name evidence="2" type="ORF">OTU49_000853</name>
</gene>
<dbReference type="Pfam" id="PF16198">
    <property type="entry name" value="TruB_C_2"/>
    <property type="match status" value="1"/>
</dbReference>
<evidence type="ECO:0000313" key="3">
    <source>
        <dbReference type="Proteomes" id="UP001445076"/>
    </source>
</evidence>
<dbReference type="InterPro" id="IPR014780">
    <property type="entry name" value="tRNA_psdUridine_synth_TruB"/>
</dbReference>